<evidence type="ECO:0000256" key="4">
    <source>
        <dbReference type="ARBA" id="ARBA00023203"/>
    </source>
</evidence>
<dbReference type="GO" id="GO:0051015">
    <property type="term" value="F:actin filament binding"/>
    <property type="evidence" value="ECO:0007669"/>
    <property type="project" value="InterPro"/>
</dbReference>
<evidence type="ECO:0000256" key="2">
    <source>
        <dbReference type="ARBA" id="ARBA00022467"/>
    </source>
</evidence>
<reference evidence="6 7" key="1">
    <citation type="journal article" date="2018" name="Sci. Rep.">
        <title>Genomic signatures of local adaptation to the degree of environmental predictability in rotifers.</title>
        <authorList>
            <person name="Franch-Gras L."/>
            <person name="Hahn C."/>
            <person name="Garcia-Roger E.M."/>
            <person name="Carmona M.J."/>
            <person name="Serra M."/>
            <person name="Gomez A."/>
        </authorList>
    </citation>
    <scope>NUCLEOTIDE SEQUENCE [LARGE SCALE GENOMIC DNA]</scope>
    <source>
        <strain evidence="6">HYR1</strain>
    </source>
</reference>
<dbReference type="GO" id="GO:0051014">
    <property type="term" value="P:actin filament severing"/>
    <property type="evidence" value="ECO:0007669"/>
    <property type="project" value="TreeGrafter"/>
</dbReference>
<keyword evidence="4" id="KW-0009">Actin-binding</keyword>
<dbReference type="CDD" id="cd11288">
    <property type="entry name" value="gelsolin_S5_like"/>
    <property type="match status" value="1"/>
</dbReference>
<dbReference type="PANTHER" id="PTHR11977">
    <property type="entry name" value="VILLIN"/>
    <property type="match status" value="1"/>
</dbReference>
<name>A0A3M7QT75_BRAPC</name>
<evidence type="ECO:0000259" key="5">
    <source>
        <dbReference type="PROSITE" id="PS51089"/>
    </source>
</evidence>
<dbReference type="Pfam" id="PF02209">
    <property type="entry name" value="VHP"/>
    <property type="match status" value="1"/>
</dbReference>
<dbReference type="GO" id="GO:0005546">
    <property type="term" value="F:phosphatidylinositol-4,5-bisphosphate binding"/>
    <property type="evidence" value="ECO:0007669"/>
    <property type="project" value="TreeGrafter"/>
</dbReference>
<dbReference type="Gene3D" id="3.40.20.10">
    <property type="entry name" value="Severin"/>
    <property type="match status" value="6"/>
</dbReference>
<evidence type="ECO:0000313" key="6">
    <source>
        <dbReference type="EMBL" id="RNA14178.1"/>
    </source>
</evidence>
<dbReference type="OrthoDB" id="6375767at2759"/>
<dbReference type="Proteomes" id="UP000276133">
    <property type="component" value="Unassembled WGS sequence"/>
</dbReference>
<dbReference type="FunFam" id="3.40.20.10:FF:000001">
    <property type="entry name" value="Gelsolin"/>
    <property type="match status" value="1"/>
</dbReference>
<dbReference type="CDD" id="cd11291">
    <property type="entry name" value="gelsolin_S6_like"/>
    <property type="match status" value="1"/>
</dbReference>
<dbReference type="GO" id="GO:0008154">
    <property type="term" value="P:actin polymerization or depolymerization"/>
    <property type="evidence" value="ECO:0007669"/>
    <property type="project" value="TreeGrafter"/>
</dbReference>
<dbReference type="InterPro" id="IPR003128">
    <property type="entry name" value="Villin_headpiece"/>
</dbReference>
<keyword evidence="3" id="KW-0677">Repeat</keyword>
<dbReference type="AlphaFoldDB" id="A0A3M7QT75"/>
<keyword evidence="7" id="KW-1185">Reference proteome</keyword>
<dbReference type="InterPro" id="IPR007122">
    <property type="entry name" value="Villin/Gelsolin"/>
</dbReference>
<dbReference type="SUPFAM" id="SSF55753">
    <property type="entry name" value="Actin depolymerizing proteins"/>
    <property type="match status" value="6"/>
</dbReference>
<dbReference type="InterPro" id="IPR007123">
    <property type="entry name" value="Gelsolin-like_dom"/>
</dbReference>
<dbReference type="CDD" id="cd11290">
    <property type="entry name" value="gelsolin_S1_like"/>
    <property type="match status" value="1"/>
</dbReference>
<dbReference type="Gene3D" id="1.10.950.10">
    <property type="entry name" value="Villin headpiece domain"/>
    <property type="match status" value="1"/>
</dbReference>
<dbReference type="Pfam" id="PF00626">
    <property type="entry name" value="Gelsolin"/>
    <property type="match status" value="4"/>
</dbReference>
<sequence>MTISNKQNGHSIQNLNEPAFFALQKAKPSFHIWRIENFQLVSLPKDSHGTFFKGDTYLIYNSFEIQKTFVQHIHIWVGAESTIDEQGVAAFKMVELDEFLGGAPVQHRECQAYESERFLSYFKQKGGLRYQNGGFQSGFQHYEKAFEPRLFQVKGKRNIRLNELANIEWAAMNRNDSFLIDLNSTIFVWNGKLANKMEKLQALNKARMFRDERSGECNIVVVEDGEEKDLPKDELKLFESKFPLKEKLSKLKNDLSSQDDLKFEKDAFSYLKLYKCSDALNEGDGMVKIKIIEQKAGPLYKEDLNSDDSFIVDNGKHGIWVWIGRKSSEKERQEAMRNALGFLQAKGYDEKQQNAIKVTRVIDGSEPVEFKALFNRWPELNETRGLGRTFSANSIAKTLQSKFDASILHSNHLIAAESQMVDDGKGDKQIWFVNNFEIHQLDPKKHSEFHTGDCYIIYYRYKLDNIEKHILYYWIEGRASGFKNLKIPEDEGKLSENYMLQVKSYGPSNIKAIQVDCKALNLNSNDVFIICHDSSLFYIWCGKSSTGDEREAAKSIVLSTKKEPEIIIESQEKDDFWNCLGGKAEYHREKRPVRINQATFTRLFEISNSSGRLGVTEIFQFSQVDLNTNDVMLLDAWDKLFLWTGSNSNKIEKEESEKIAFEYLKSDPSQRPNDIPIYRIKQGFEPPIFTGFFGPWDSNFWNNKNDSDYNLVKQELHSKNQPHLFQLAIKEKSLNGGKTRDAIDFDKYPKYSYEELVRPVDELPENVLNEAKEVHLSEEDFLKIFKITYQQFKEKPVWKQKELKRSVRLF</sequence>
<dbReference type="FunFam" id="3.40.20.10:FF:000005">
    <property type="entry name" value="Gelsolin"/>
    <property type="match status" value="1"/>
</dbReference>
<dbReference type="InterPro" id="IPR029006">
    <property type="entry name" value="ADF-H/Gelsolin-like_dom_sf"/>
</dbReference>
<dbReference type="GO" id="GO:0015629">
    <property type="term" value="C:actin cytoskeleton"/>
    <property type="evidence" value="ECO:0007669"/>
    <property type="project" value="TreeGrafter"/>
</dbReference>
<gene>
    <name evidence="6" type="ORF">BpHYR1_031793</name>
</gene>
<dbReference type="PROSITE" id="PS51089">
    <property type="entry name" value="HP"/>
    <property type="match status" value="1"/>
</dbReference>
<dbReference type="SUPFAM" id="SSF47050">
    <property type="entry name" value="VHP, Villin headpiece domain"/>
    <property type="match status" value="1"/>
</dbReference>
<dbReference type="SMART" id="SM00262">
    <property type="entry name" value="GEL"/>
    <property type="match status" value="5"/>
</dbReference>
<protein>
    <submittedName>
        <fullName evidence="6">Villin-1-like isoform X1</fullName>
    </submittedName>
</protein>
<dbReference type="STRING" id="10195.A0A3M7QT75"/>
<evidence type="ECO:0000256" key="3">
    <source>
        <dbReference type="ARBA" id="ARBA00022737"/>
    </source>
</evidence>
<dbReference type="PANTHER" id="PTHR11977:SF57">
    <property type="entry name" value="VILLIN-LIKE PROTEIN QUAIL"/>
    <property type="match status" value="1"/>
</dbReference>
<dbReference type="GO" id="GO:0005737">
    <property type="term" value="C:cytoplasm"/>
    <property type="evidence" value="ECO:0007669"/>
    <property type="project" value="TreeGrafter"/>
</dbReference>
<accession>A0A3M7QT75</accession>
<evidence type="ECO:0000313" key="7">
    <source>
        <dbReference type="Proteomes" id="UP000276133"/>
    </source>
</evidence>
<evidence type="ECO:0000256" key="1">
    <source>
        <dbReference type="ARBA" id="ARBA00008418"/>
    </source>
</evidence>
<feature type="domain" description="HP" evidence="5">
    <location>
        <begin position="745"/>
        <end position="810"/>
    </location>
</feature>
<keyword evidence="2" id="KW-0117">Actin capping</keyword>
<comment type="caution">
    <text evidence="6">The sequence shown here is derived from an EMBL/GenBank/DDBJ whole genome shotgun (WGS) entry which is preliminary data.</text>
</comment>
<dbReference type="InterPro" id="IPR036886">
    <property type="entry name" value="Villin_headpiece_dom_sf"/>
</dbReference>
<proteinExistence type="inferred from homology"/>
<dbReference type="PRINTS" id="PR00597">
    <property type="entry name" value="GELSOLIN"/>
</dbReference>
<dbReference type="EMBL" id="REGN01005244">
    <property type="protein sequence ID" value="RNA14178.1"/>
    <property type="molecule type" value="Genomic_DNA"/>
</dbReference>
<comment type="similarity">
    <text evidence="1">Belongs to the villin/gelsolin family.</text>
</comment>
<dbReference type="GO" id="GO:0051016">
    <property type="term" value="P:barbed-end actin filament capping"/>
    <property type="evidence" value="ECO:0007669"/>
    <property type="project" value="TreeGrafter"/>
</dbReference>
<organism evidence="6 7">
    <name type="scientific">Brachionus plicatilis</name>
    <name type="common">Marine rotifer</name>
    <name type="synonym">Brachionus muelleri</name>
    <dbReference type="NCBI Taxonomy" id="10195"/>
    <lineage>
        <taxon>Eukaryota</taxon>
        <taxon>Metazoa</taxon>
        <taxon>Spiralia</taxon>
        <taxon>Gnathifera</taxon>
        <taxon>Rotifera</taxon>
        <taxon>Eurotatoria</taxon>
        <taxon>Monogononta</taxon>
        <taxon>Pseudotrocha</taxon>
        <taxon>Ploima</taxon>
        <taxon>Brachionidae</taxon>
        <taxon>Brachionus</taxon>
    </lineage>
</organism>
<dbReference type="SMART" id="SM00153">
    <property type="entry name" value="VHP"/>
    <property type="match status" value="1"/>
</dbReference>